<keyword evidence="1" id="KW-0233">DNA recombination</keyword>
<evidence type="ECO:0000256" key="2">
    <source>
        <dbReference type="SAM" id="MobiDB-lite"/>
    </source>
</evidence>
<proteinExistence type="predicted"/>
<dbReference type="OrthoDB" id="8272756at2"/>
<dbReference type="InterPro" id="IPR011010">
    <property type="entry name" value="DNA_brk_join_enz"/>
</dbReference>
<organism evidence="3 4">
    <name type="scientific">Devosia riboflavina</name>
    <dbReference type="NCBI Taxonomy" id="46914"/>
    <lineage>
        <taxon>Bacteria</taxon>
        <taxon>Pseudomonadati</taxon>
        <taxon>Pseudomonadota</taxon>
        <taxon>Alphaproteobacteria</taxon>
        <taxon>Hyphomicrobiales</taxon>
        <taxon>Devosiaceae</taxon>
        <taxon>Devosia</taxon>
    </lineage>
</organism>
<dbReference type="InterPro" id="IPR013762">
    <property type="entry name" value="Integrase-like_cat_sf"/>
</dbReference>
<evidence type="ECO:0008006" key="5">
    <source>
        <dbReference type="Google" id="ProtNLM"/>
    </source>
</evidence>
<dbReference type="Gene3D" id="1.10.443.10">
    <property type="entry name" value="Intergrase catalytic core"/>
    <property type="match status" value="1"/>
</dbReference>
<dbReference type="SUPFAM" id="SSF56349">
    <property type="entry name" value="DNA breaking-rejoining enzymes"/>
    <property type="match status" value="1"/>
</dbReference>
<dbReference type="GO" id="GO:0003677">
    <property type="term" value="F:DNA binding"/>
    <property type="evidence" value="ECO:0007669"/>
    <property type="project" value="InterPro"/>
</dbReference>
<evidence type="ECO:0000313" key="3">
    <source>
        <dbReference type="EMBL" id="KFL30291.1"/>
    </source>
</evidence>
<evidence type="ECO:0000256" key="1">
    <source>
        <dbReference type="ARBA" id="ARBA00023172"/>
    </source>
</evidence>
<protein>
    <recommendedName>
        <fullName evidence="5">Tyr recombinase domain-containing protein</fullName>
    </recommendedName>
</protein>
<dbReference type="EMBL" id="JQGC01000015">
    <property type="protein sequence ID" value="KFL30291.1"/>
    <property type="molecule type" value="Genomic_DNA"/>
</dbReference>
<accession>A0A087M088</accession>
<keyword evidence="4" id="KW-1185">Reference proteome</keyword>
<dbReference type="GO" id="GO:0006310">
    <property type="term" value="P:DNA recombination"/>
    <property type="evidence" value="ECO:0007669"/>
    <property type="project" value="UniProtKB-KW"/>
</dbReference>
<dbReference type="GO" id="GO:0015074">
    <property type="term" value="P:DNA integration"/>
    <property type="evidence" value="ECO:0007669"/>
    <property type="project" value="InterPro"/>
</dbReference>
<dbReference type="RefSeq" id="WP_035085046.1">
    <property type="nucleotide sequence ID" value="NZ_JQGC01000015.1"/>
</dbReference>
<feature type="compositionally biased region" description="Pro residues" evidence="2">
    <location>
        <begin position="326"/>
        <end position="335"/>
    </location>
</feature>
<reference evidence="3 4" key="1">
    <citation type="submission" date="2014-08" db="EMBL/GenBank/DDBJ databases">
        <authorList>
            <person name="Hassan Y.I."/>
            <person name="Lepp D."/>
            <person name="Zhou T."/>
        </authorList>
    </citation>
    <scope>NUCLEOTIDE SEQUENCE [LARGE SCALE GENOMIC DNA]</scope>
    <source>
        <strain evidence="3 4">IFO13584</strain>
    </source>
</reference>
<dbReference type="Proteomes" id="UP000028981">
    <property type="component" value="Unassembled WGS sequence"/>
</dbReference>
<name>A0A087M088_9HYPH</name>
<evidence type="ECO:0000313" key="4">
    <source>
        <dbReference type="Proteomes" id="UP000028981"/>
    </source>
</evidence>
<comment type="caution">
    <text evidence="3">The sequence shown here is derived from an EMBL/GenBank/DDBJ whole genome shotgun (WGS) entry which is preliminary data.</text>
</comment>
<feature type="region of interest" description="Disordered" evidence="2">
    <location>
        <begin position="309"/>
        <end position="335"/>
    </location>
</feature>
<gene>
    <name evidence="3" type="ORF">JP75_17145</name>
</gene>
<sequence>MARAETIDDYRAMGKRYAVQGQARYPDCDPLEALCRHAEDRTGVLKPSTVRLYKRRYCAAAIVIGRTGDMDREVIIAVLHRLMTTLNGMAGTPPEPRTSSKKVKDAKDWEVKEVFGHLKIMAVRHKRIRSAAVALFCLLVPRLGPRPVELTRAWVEGNTLFIPSAKQPEGEQKLREIDISDFHPTHREALLALIYIAARDVEAIGYDAWLSLLAEILARACETVSKNTGQRIERLAPSSFRHTAISTWHAAGYTAEEIAELVGHRNLRSQNAYKRPSSAWPITGPLATPAVQRKAVINLDEMPMPAVPQVKTIAEKPDAPDGLGDEPPPPDPKLI</sequence>
<dbReference type="AlphaFoldDB" id="A0A087M088"/>